<dbReference type="SUPFAM" id="SSF51905">
    <property type="entry name" value="FAD/NAD(P)-binding domain"/>
    <property type="match status" value="1"/>
</dbReference>
<evidence type="ECO:0000256" key="7">
    <source>
        <dbReference type="ARBA" id="ARBA00047599"/>
    </source>
</evidence>
<evidence type="ECO:0000313" key="10">
    <source>
        <dbReference type="Proteomes" id="UP000295188"/>
    </source>
</evidence>
<keyword evidence="3" id="KW-0285">Flavoprotein</keyword>
<keyword evidence="10" id="KW-1185">Reference proteome</keyword>
<accession>A0A4R3K6Y4</accession>
<comment type="catalytic activity">
    <reaction evidence="7">
        <text>a quinone + NADH + H(+) = a quinol + NAD(+)</text>
        <dbReference type="Rhea" id="RHEA:46160"/>
        <dbReference type="ChEBI" id="CHEBI:15378"/>
        <dbReference type="ChEBI" id="CHEBI:24646"/>
        <dbReference type="ChEBI" id="CHEBI:57540"/>
        <dbReference type="ChEBI" id="CHEBI:57945"/>
        <dbReference type="ChEBI" id="CHEBI:132124"/>
        <dbReference type="EC" id="1.6.5.9"/>
    </reaction>
</comment>
<comment type="caution">
    <text evidence="9">The sequence shown here is derived from an EMBL/GenBank/DDBJ whole genome shotgun (WGS) entry which is preliminary data.</text>
</comment>
<dbReference type="OrthoDB" id="9784880at2"/>
<dbReference type="GO" id="GO:0050136">
    <property type="term" value="F:NADH dehydrogenase (quinone) (non-electrogenic) activity"/>
    <property type="evidence" value="ECO:0007669"/>
    <property type="project" value="UniProtKB-EC"/>
</dbReference>
<evidence type="ECO:0000256" key="1">
    <source>
        <dbReference type="ARBA" id="ARBA00005272"/>
    </source>
</evidence>
<evidence type="ECO:0000256" key="3">
    <source>
        <dbReference type="ARBA" id="ARBA00022630"/>
    </source>
</evidence>
<dbReference type="PANTHER" id="PTHR43706:SF47">
    <property type="entry name" value="EXTERNAL NADH-UBIQUINONE OXIDOREDUCTASE 1, MITOCHONDRIAL-RELATED"/>
    <property type="match status" value="1"/>
</dbReference>
<sequence>MSEKRPHVVIIGAGFGGIKAALLLARENVDVTLIDRNNFHLFQPLLYQISTSMLSIDEIAYPTRAFFRKYKNVRFMLAHVQGFDVENKEVITPYKRVKYDYLVLAAGSTTNYFGMNKLSYSTYGMKTLREAIHIRNHVLHMFERAERETDPEIRKRMLTFVCVGGGPTGIEEAGSLSELVYIAMKDEYHGLDLNDVSIILIEATDKVLPMMPEDLRKETVRVLRSKKVDVRLNTQVVDCDENTLTLKDGTTIATNTVIWAAGVKAVPVIEKLGSEVDRAGRVIVKKTLQVPDHPEIFAIGDCAHLEQNGRPLATIAPVATQGSVVCVENIKKLIKGQTDLKEFVYHDVGSMATIGRGQAVMFKGSLKMKGFFAWCAWMLIHLMRLAGTHTNITVALKWGWNLLSGIRLGRIITNIPDNRNEQ</sequence>
<dbReference type="RefSeq" id="WP_132549663.1">
    <property type="nucleotide sequence ID" value="NZ_SMAA01000009.1"/>
</dbReference>
<dbReference type="InterPro" id="IPR045024">
    <property type="entry name" value="NDH-2"/>
</dbReference>
<dbReference type="Proteomes" id="UP000295188">
    <property type="component" value="Unassembled WGS sequence"/>
</dbReference>
<dbReference type="InterPro" id="IPR023753">
    <property type="entry name" value="FAD/NAD-binding_dom"/>
</dbReference>
<dbReference type="Pfam" id="PF07992">
    <property type="entry name" value="Pyr_redox_2"/>
    <property type="match status" value="1"/>
</dbReference>
<dbReference type="EC" id="1.6.5.9" evidence="2"/>
<dbReference type="PRINTS" id="PR00368">
    <property type="entry name" value="FADPNR"/>
</dbReference>
<evidence type="ECO:0000256" key="4">
    <source>
        <dbReference type="ARBA" id="ARBA00022827"/>
    </source>
</evidence>
<reference evidence="9 10" key="1">
    <citation type="submission" date="2019-03" db="EMBL/GenBank/DDBJ databases">
        <title>Genomic Encyclopedia of Type Strains, Phase IV (KMG-IV): sequencing the most valuable type-strain genomes for metagenomic binning, comparative biology and taxonomic classification.</title>
        <authorList>
            <person name="Goeker M."/>
        </authorList>
    </citation>
    <scope>NUCLEOTIDE SEQUENCE [LARGE SCALE GENOMIC DNA]</scope>
    <source>
        <strain evidence="9 10">DSM 20467</strain>
    </source>
</reference>
<comment type="similarity">
    <text evidence="1">Belongs to the NADH dehydrogenase family.</text>
</comment>
<evidence type="ECO:0000256" key="5">
    <source>
        <dbReference type="ARBA" id="ARBA00023002"/>
    </source>
</evidence>
<keyword evidence="6" id="KW-0520">NAD</keyword>
<protein>
    <recommendedName>
        <fullName evidence="2">NADH:ubiquinone reductase (non-electrogenic)</fullName>
        <ecNumber evidence="2">1.6.5.9</ecNumber>
    </recommendedName>
</protein>
<evidence type="ECO:0000259" key="8">
    <source>
        <dbReference type="Pfam" id="PF07992"/>
    </source>
</evidence>
<proteinExistence type="inferred from homology"/>
<feature type="domain" description="FAD/NAD(P)-binding" evidence="8">
    <location>
        <begin position="7"/>
        <end position="313"/>
    </location>
</feature>
<evidence type="ECO:0000313" key="9">
    <source>
        <dbReference type="EMBL" id="TCS78696.1"/>
    </source>
</evidence>
<dbReference type="EMBL" id="SMAA01000009">
    <property type="protein sequence ID" value="TCS78696.1"/>
    <property type="molecule type" value="Genomic_DNA"/>
</dbReference>
<dbReference type="Gene3D" id="3.50.50.100">
    <property type="match status" value="1"/>
</dbReference>
<name>A0A4R3K6Y4_9FIRM</name>
<organism evidence="9 10">
    <name type="scientific">Pectinatus cerevisiiphilus</name>
    <dbReference type="NCBI Taxonomy" id="86956"/>
    <lineage>
        <taxon>Bacteria</taxon>
        <taxon>Bacillati</taxon>
        <taxon>Bacillota</taxon>
        <taxon>Negativicutes</taxon>
        <taxon>Selenomonadales</taxon>
        <taxon>Selenomonadaceae</taxon>
        <taxon>Pectinatus</taxon>
    </lineage>
</organism>
<dbReference type="PANTHER" id="PTHR43706">
    <property type="entry name" value="NADH DEHYDROGENASE"/>
    <property type="match status" value="1"/>
</dbReference>
<evidence type="ECO:0000256" key="2">
    <source>
        <dbReference type="ARBA" id="ARBA00012637"/>
    </source>
</evidence>
<keyword evidence="4" id="KW-0274">FAD</keyword>
<evidence type="ECO:0000256" key="6">
    <source>
        <dbReference type="ARBA" id="ARBA00023027"/>
    </source>
</evidence>
<keyword evidence="5" id="KW-0560">Oxidoreductase</keyword>
<gene>
    <name evidence="9" type="ORF">EDC37_10949</name>
</gene>
<dbReference type="InterPro" id="IPR036188">
    <property type="entry name" value="FAD/NAD-bd_sf"/>
</dbReference>
<dbReference type="AlphaFoldDB" id="A0A4R3K6Y4"/>
<dbReference type="PRINTS" id="PR00469">
    <property type="entry name" value="PNDRDTASEII"/>
</dbReference>